<evidence type="ECO:0000256" key="7">
    <source>
        <dbReference type="ARBA" id="ARBA00022695"/>
    </source>
</evidence>
<name>A0A4W5KV06_9TELE</name>
<dbReference type="SMART" id="SM00482">
    <property type="entry name" value="POLAc"/>
    <property type="match status" value="1"/>
</dbReference>
<keyword evidence="18" id="KW-1185">Reference proteome</keyword>
<dbReference type="InterPro" id="IPR043502">
    <property type="entry name" value="DNA/RNA_pol_sf"/>
</dbReference>
<organism evidence="17 18">
    <name type="scientific">Hucho hucho</name>
    <name type="common">huchen</name>
    <dbReference type="NCBI Taxonomy" id="62062"/>
    <lineage>
        <taxon>Eukaryota</taxon>
        <taxon>Metazoa</taxon>
        <taxon>Chordata</taxon>
        <taxon>Craniata</taxon>
        <taxon>Vertebrata</taxon>
        <taxon>Euteleostomi</taxon>
        <taxon>Actinopterygii</taxon>
        <taxon>Neopterygii</taxon>
        <taxon>Teleostei</taxon>
        <taxon>Protacanthopterygii</taxon>
        <taxon>Salmoniformes</taxon>
        <taxon>Salmonidae</taxon>
        <taxon>Salmoninae</taxon>
        <taxon>Hucho</taxon>
    </lineage>
</organism>
<dbReference type="GO" id="GO:0042645">
    <property type="term" value="C:mitochondrial nucleoid"/>
    <property type="evidence" value="ECO:0007669"/>
    <property type="project" value="UniProtKB-SubCell"/>
</dbReference>
<evidence type="ECO:0000256" key="8">
    <source>
        <dbReference type="ARBA" id="ARBA00022705"/>
    </source>
</evidence>
<dbReference type="GO" id="GO:0005760">
    <property type="term" value="C:gamma DNA polymerase complex"/>
    <property type="evidence" value="ECO:0007669"/>
    <property type="project" value="InterPro"/>
</dbReference>
<dbReference type="PANTHER" id="PTHR10267:SF0">
    <property type="entry name" value="DNA POLYMERASE SUBUNIT GAMMA-1"/>
    <property type="match status" value="1"/>
</dbReference>
<dbReference type="SUPFAM" id="SSF56672">
    <property type="entry name" value="DNA/RNA polymerases"/>
    <property type="match status" value="1"/>
</dbReference>
<evidence type="ECO:0000259" key="16">
    <source>
        <dbReference type="SMART" id="SM00482"/>
    </source>
</evidence>
<feature type="domain" description="DNA-directed DNA polymerase family A palm" evidence="16">
    <location>
        <begin position="533"/>
        <end position="765"/>
    </location>
</feature>
<dbReference type="GO" id="GO:0003677">
    <property type="term" value="F:DNA binding"/>
    <property type="evidence" value="ECO:0007669"/>
    <property type="project" value="UniProtKB-KW"/>
</dbReference>
<dbReference type="EC" id="2.7.7.7" evidence="4"/>
<dbReference type="Ensembl" id="ENSHHUT00000014636.1">
    <property type="protein sequence ID" value="ENSHHUP00000014165.1"/>
    <property type="gene ID" value="ENSHHUG00000008579.1"/>
</dbReference>
<dbReference type="GO" id="GO:0003887">
    <property type="term" value="F:DNA-directed DNA polymerase activity"/>
    <property type="evidence" value="ECO:0007669"/>
    <property type="project" value="UniProtKB-KW"/>
</dbReference>
<comment type="similarity">
    <text evidence="3">Belongs to the DNA polymerase type-A family.</text>
</comment>
<protein>
    <recommendedName>
        <fullName evidence="5">DNA polymerase subunit gamma-1</fullName>
        <ecNumber evidence="4">2.7.7.7</ecNumber>
    </recommendedName>
    <alternativeName>
        <fullName evidence="14">Mitochondrial DNA polymerase catalytic subunit</fullName>
    </alternativeName>
</protein>
<reference evidence="17" key="3">
    <citation type="submission" date="2025-09" db="UniProtKB">
        <authorList>
            <consortium name="Ensembl"/>
        </authorList>
    </citation>
    <scope>IDENTIFICATION</scope>
</reference>
<keyword evidence="6" id="KW-0808">Transferase</keyword>
<reference evidence="18" key="1">
    <citation type="submission" date="2018-06" db="EMBL/GenBank/DDBJ databases">
        <title>Genome assembly of Danube salmon.</title>
        <authorList>
            <person name="Macqueen D.J."/>
            <person name="Gundappa M.K."/>
        </authorList>
    </citation>
    <scope>NUCLEOTIDE SEQUENCE [LARGE SCALE GENOMIC DNA]</scope>
</reference>
<dbReference type="GO" id="GO:0008408">
    <property type="term" value="F:3'-5' exonuclease activity"/>
    <property type="evidence" value="ECO:0007669"/>
    <property type="project" value="TreeGrafter"/>
</dbReference>
<dbReference type="AlphaFoldDB" id="A0A4W5KV06"/>
<keyword evidence="12" id="KW-0496">Mitochondrion</keyword>
<dbReference type="GeneTree" id="ENSGT00390000000453"/>
<evidence type="ECO:0000256" key="2">
    <source>
        <dbReference type="ARBA" id="ARBA00004436"/>
    </source>
</evidence>
<dbReference type="Pfam" id="PF18136">
    <property type="entry name" value="DNApol_Exo"/>
    <property type="match status" value="1"/>
</dbReference>
<proteinExistence type="inferred from homology"/>
<dbReference type="PANTHER" id="PTHR10267">
    <property type="entry name" value="DNA POLYMERASE SUBUNIT GAMMA-1"/>
    <property type="match status" value="1"/>
</dbReference>
<comment type="cofactor">
    <cofactor evidence="1">
        <name>Mg(2+)</name>
        <dbReference type="ChEBI" id="CHEBI:18420"/>
    </cofactor>
</comment>
<dbReference type="Gene3D" id="3.30.420.390">
    <property type="match status" value="1"/>
</dbReference>
<comment type="subcellular location">
    <subcellularLocation>
        <location evidence="2">Mitochondrion matrix</location>
        <location evidence="2">Mitochondrion nucleoid</location>
    </subcellularLocation>
</comment>
<evidence type="ECO:0000256" key="1">
    <source>
        <dbReference type="ARBA" id="ARBA00001946"/>
    </source>
</evidence>
<evidence type="ECO:0000256" key="14">
    <source>
        <dbReference type="ARBA" id="ARBA00031966"/>
    </source>
</evidence>
<keyword evidence="7" id="KW-0548">Nucleotidyltransferase</keyword>
<evidence type="ECO:0000256" key="3">
    <source>
        <dbReference type="ARBA" id="ARBA00007705"/>
    </source>
</evidence>
<evidence type="ECO:0000256" key="10">
    <source>
        <dbReference type="ARBA" id="ARBA00022932"/>
    </source>
</evidence>
<feature type="region of interest" description="Disordered" evidence="15">
    <location>
        <begin position="1"/>
        <end position="24"/>
    </location>
</feature>
<dbReference type="PRINTS" id="PR00867">
    <property type="entry name" value="DNAPOLG"/>
</dbReference>
<keyword evidence="9" id="KW-0460">Magnesium</keyword>
<keyword evidence="11" id="KW-0238">DNA-binding</keyword>
<evidence type="ECO:0000256" key="11">
    <source>
        <dbReference type="ARBA" id="ARBA00023125"/>
    </source>
</evidence>
<accession>A0A4W5KV06</accession>
<dbReference type="InterPro" id="IPR041336">
    <property type="entry name" value="DNApol_Exo"/>
</dbReference>
<dbReference type="Proteomes" id="UP000314982">
    <property type="component" value="Unassembled WGS sequence"/>
</dbReference>
<evidence type="ECO:0000256" key="4">
    <source>
        <dbReference type="ARBA" id="ARBA00012417"/>
    </source>
</evidence>
<evidence type="ECO:0000256" key="5">
    <source>
        <dbReference type="ARBA" id="ARBA00015350"/>
    </source>
</evidence>
<evidence type="ECO:0000256" key="6">
    <source>
        <dbReference type="ARBA" id="ARBA00022679"/>
    </source>
</evidence>
<dbReference type="InterPro" id="IPR002297">
    <property type="entry name" value="DNA-dir_DNA_pol_A_mt"/>
</dbReference>
<dbReference type="InterPro" id="IPR001098">
    <property type="entry name" value="DNA-dir_DNA_pol_A_palm_dom"/>
</dbReference>
<evidence type="ECO:0000256" key="13">
    <source>
        <dbReference type="ARBA" id="ARBA00023271"/>
    </source>
</evidence>
<evidence type="ECO:0000256" key="9">
    <source>
        <dbReference type="ARBA" id="ARBA00022842"/>
    </source>
</evidence>
<evidence type="ECO:0000313" key="17">
    <source>
        <dbReference type="Ensembl" id="ENSHHUP00000014165.1"/>
    </source>
</evidence>
<evidence type="ECO:0000256" key="12">
    <source>
        <dbReference type="ARBA" id="ARBA00023128"/>
    </source>
</evidence>
<keyword evidence="10" id="KW-0239">DNA-directed DNA polymerase</keyword>
<sequence>MFRTLCHTSYSTQQPHSLQGSHSSETRLNPLNIQILSQNLQEQIFRGGEQEYEKVKRSIRHLQRHQLWGKRSLCCLVNDYSYLTRTIYFEPEWIAVSLNRSIVLFPDRYSWSSKCLIEERYSWSSQLMPADLIPLETRTTLSTPPPPGGQRREKLIVDHNVSFDRSYIKEQYLLKGSKASFLDTMSLHMAISGLTGFQLTLWMANKHGKSSIHNLADVHALYVGGEPLQKGARKIFMKGSMADVRNNFQVNEVQPVLSNKDDWLFPNLIDLLFLKTTKQRTKQDTCLIRERLKEMVSSLPKWKQHLPGHPGAIVHSSRWYRKLCVKMSWKESWSLGASLISLAMWVTPKLTGQTWDGFPLHCTEQHGWEYCEQKGKEQPRCLDNGLSDDLMLTDSSLWQTVKPCRTCTHTRAHRIGLLFWLQDGNDNNVGSPFSNDFLFKVEDGTLRAGRGGTNATRALEINKMISFWRNTQKHISSQKVVWLRKGELHRTVSRHEEYEDGHLPQVFTAGTVTCRAEEPMWLIASNAQRDRVGSELKAMVQVPPGYHLVGTDVDCQELWIATGLGEAHFTGMHGCTVFGWMTLQGKKSQGTDQYSHMVNTVGISREHAKVFNYRHINGAGQPFANRLQFNHRLSQPKATSKARQMYTLIKGLGRYRKDSGGSELGSDDPLCVRNVRLGNRMCHFRRSEGKWEVVGQCLWAGGMFNKLEHIAHSAQPATPVPDFRVSRALEHQTVKDEVWRTYANTIIKAHKIIHNEVRYLVHSEDRYWAALALQITNLLTRSDMPQSVAFFSAVDIDQCRSKEVTMDWVTPSNPTGLECRYCLPQGESCILPDTGCHIVK</sequence>
<keyword evidence="13" id="KW-1135">Mitochondrion nucleoid</keyword>
<dbReference type="FunFam" id="1.10.150.20:FF:000024">
    <property type="entry name" value="DNA polymerase gamma, catalytic subunit"/>
    <property type="match status" value="1"/>
</dbReference>
<keyword evidence="8" id="KW-0235">DNA replication</keyword>
<reference evidence="17" key="2">
    <citation type="submission" date="2025-08" db="UniProtKB">
        <authorList>
            <consortium name="Ensembl"/>
        </authorList>
    </citation>
    <scope>IDENTIFICATION</scope>
</reference>
<dbReference type="GO" id="GO:0006264">
    <property type="term" value="P:mitochondrial DNA replication"/>
    <property type="evidence" value="ECO:0007669"/>
    <property type="project" value="TreeGrafter"/>
</dbReference>
<evidence type="ECO:0000313" key="18">
    <source>
        <dbReference type="Proteomes" id="UP000314982"/>
    </source>
</evidence>
<evidence type="ECO:0000256" key="15">
    <source>
        <dbReference type="SAM" id="MobiDB-lite"/>
    </source>
</evidence>